<proteinExistence type="predicted"/>
<dbReference type="Proteomes" id="UP000176648">
    <property type="component" value="Unassembled WGS sequence"/>
</dbReference>
<accession>A0A1G2C4Z7</accession>
<comment type="caution">
    <text evidence="1">The sequence shown here is derived from an EMBL/GenBank/DDBJ whole genome shotgun (WGS) entry which is preliminary data.</text>
</comment>
<gene>
    <name evidence="1" type="ORF">A2122_02100</name>
</gene>
<dbReference type="AlphaFoldDB" id="A0A1G2C4Z7"/>
<evidence type="ECO:0000313" key="2">
    <source>
        <dbReference type="Proteomes" id="UP000176648"/>
    </source>
</evidence>
<reference evidence="1 2" key="1">
    <citation type="journal article" date="2016" name="Nat. Commun.">
        <title>Thousands of microbial genomes shed light on interconnected biogeochemical processes in an aquifer system.</title>
        <authorList>
            <person name="Anantharaman K."/>
            <person name="Brown C.T."/>
            <person name="Hug L.A."/>
            <person name="Sharon I."/>
            <person name="Castelle C.J."/>
            <person name="Probst A.J."/>
            <person name="Thomas B.C."/>
            <person name="Singh A."/>
            <person name="Wilkins M.J."/>
            <person name="Karaoz U."/>
            <person name="Brodie E.L."/>
            <person name="Williams K.H."/>
            <person name="Hubbard S.S."/>
            <person name="Banfield J.F."/>
        </authorList>
    </citation>
    <scope>NUCLEOTIDE SEQUENCE [LARGE SCALE GENOMIC DNA]</scope>
</reference>
<name>A0A1G2C4Z7_9BACT</name>
<evidence type="ECO:0000313" key="1">
    <source>
        <dbReference type="EMBL" id="OGY96468.1"/>
    </source>
</evidence>
<protein>
    <submittedName>
        <fullName evidence="1">Uncharacterized protein</fullName>
    </submittedName>
</protein>
<sequence>MYSAETKVCQNCKASFTIDASDFQFYEKIKVPPPTFCPECRNQRRMAWRNERTLYKRKCNAPGHSEEVISMYAPDSPCAIYDRDYWWSDGWDPLEWGREYDFKKPFFEQFKELLEGVPHIALSNQNAVRTEYGNYLDGNKDCYLIFGGGWNENVRYSNKMMESKDSQDLYVASKNELCYECINCVESYRLLYSMNCKNCADSQYLYACRNCTNCFGCTNLVSKNYCIFNEQYSKEEYEKKLKEFALHTRKGREEAAKNFRDAYLKSIHRYANVVNSPHSTGDNVNNSKNCKFCFDMYHDAEDSKYLFSALALKDCYDGNGIYKNEASYELVDANIGSSNFASVTLYSSDHIQYSLDCHSSSCLFGCIGLRSKKYCILNKQYPKEEYEKILPKIIKHMNEVPFMDKGGRKYGYGEFFPIELSPHAYNETIAQEYYALTKEDADKKSFAWREDTKRGYDITVPPENLPETINEVTDNILKEVIGCEHGAKCNEQCTAAFKLISQELQFYRQMNLPLPRLCPNCRHYERFRKRNPLKLWRRSCTCAGEKSKSGVYANTARHFHGAEQCPNEFETSYAPERSEIVYCEQCYQAEVV</sequence>
<dbReference type="EMBL" id="MHKU01000030">
    <property type="protein sequence ID" value="OGY96468.1"/>
    <property type="molecule type" value="Genomic_DNA"/>
</dbReference>
<organism evidence="1 2">
    <name type="scientific">Candidatus Liptonbacteria bacterium GWB1_49_6</name>
    <dbReference type="NCBI Taxonomy" id="1798644"/>
    <lineage>
        <taxon>Bacteria</taxon>
        <taxon>Candidatus Liptoniibacteriota</taxon>
    </lineage>
</organism>